<feature type="compositionally biased region" description="Polar residues" evidence="2">
    <location>
        <begin position="291"/>
        <end position="311"/>
    </location>
</feature>
<dbReference type="Pfam" id="PF05183">
    <property type="entry name" value="RdRP"/>
    <property type="match status" value="1"/>
</dbReference>
<proteinExistence type="inferred from homology"/>
<keyword evidence="1" id="KW-0808">Transferase</keyword>
<feature type="compositionally biased region" description="Basic and acidic residues" evidence="2">
    <location>
        <begin position="316"/>
        <end position="343"/>
    </location>
</feature>
<evidence type="ECO:0000259" key="3">
    <source>
        <dbReference type="Pfam" id="PF05183"/>
    </source>
</evidence>
<dbReference type="InterPro" id="IPR057596">
    <property type="entry name" value="RDRP_core"/>
</dbReference>
<dbReference type="InterPro" id="IPR015410">
    <property type="entry name" value="DUF1985"/>
</dbReference>
<keyword evidence="6" id="KW-1185">Reference proteome</keyword>
<keyword evidence="1" id="KW-0548">Nucleotidyltransferase</keyword>
<comment type="catalytic activity">
    <reaction evidence="1">
        <text>RNA(n) + a ribonucleoside 5'-triphosphate = RNA(n+1) + diphosphate</text>
        <dbReference type="Rhea" id="RHEA:21248"/>
        <dbReference type="Rhea" id="RHEA-COMP:14527"/>
        <dbReference type="Rhea" id="RHEA-COMP:17342"/>
        <dbReference type="ChEBI" id="CHEBI:33019"/>
        <dbReference type="ChEBI" id="CHEBI:61557"/>
        <dbReference type="ChEBI" id="CHEBI:140395"/>
        <dbReference type="EC" id="2.7.7.48"/>
    </reaction>
</comment>
<dbReference type="GO" id="GO:0031380">
    <property type="term" value="C:nuclear RNA-directed RNA polymerase complex"/>
    <property type="evidence" value="ECO:0000318"/>
    <property type="project" value="GO_Central"/>
</dbReference>
<dbReference type="GO" id="GO:0003723">
    <property type="term" value="F:RNA binding"/>
    <property type="evidence" value="ECO:0007669"/>
    <property type="project" value="UniProtKB-KW"/>
</dbReference>
<dbReference type="eggNOG" id="KOG0988">
    <property type="taxonomic scope" value="Eukaryota"/>
</dbReference>
<feature type="region of interest" description="Disordered" evidence="2">
    <location>
        <begin position="261"/>
        <end position="349"/>
    </location>
</feature>
<name>A0A061GRC0_THECC</name>
<dbReference type="PANTHER" id="PTHR48449:SF1">
    <property type="entry name" value="DUF1985 DOMAIN-CONTAINING PROTEIN"/>
    <property type="match status" value="1"/>
</dbReference>
<feature type="domain" description="RDRP core" evidence="3">
    <location>
        <begin position="730"/>
        <end position="784"/>
    </location>
</feature>
<keyword evidence="1" id="KW-0943">RNA-mediated gene silencing</keyword>
<keyword evidence="1" id="KW-0694">RNA-binding</keyword>
<dbReference type="EMBL" id="CM001887">
    <property type="protein sequence ID" value="EOY31672.1"/>
    <property type="molecule type" value="Genomic_DNA"/>
</dbReference>
<evidence type="ECO:0000256" key="1">
    <source>
        <dbReference type="RuleBase" id="RU363098"/>
    </source>
</evidence>
<evidence type="ECO:0000256" key="2">
    <source>
        <dbReference type="SAM" id="MobiDB-lite"/>
    </source>
</evidence>
<dbReference type="Gramene" id="EOY31672">
    <property type="protein sequence ID" value="EOY31672"/>
    <property type="gene ID" value="TCM_038703"/>
</dbReference>
<comment type="similarity">
    <text evidence="1">Belongs to the RdRP family.</text>
</comment>
<gene>
    <name evidence="5" type="ORF">TCM_038703</name>
</gene>
<dbReference type="AlphaFoldDB" id="A0A061GRC0"/>
<dbReference type="InParanoid" id="A0A061GRC0"/>
<dbReference type="HOGENOM" id="CLU_350010_0_0_1"/>
<evidence type="ECO:0000313" key="6">
    <source>
        <dbReference type="Proteomes" id="UP000026915"/>
    </source>
</evidence>
<reference evidence="5 6" key="1">
    <citation type="journal article" date="2013" name="Genome Biol.">
        <title>The genome sequence of the most widely cultivated cacao type and its use to identify candidate genes regulating pod color.</title>
        <authorList>
            <person name="Motamayor J.C."/>
            <person name="Mockaitis K."/>
            <person name="Schmutz J."/>
            <person name="Haiminen N."/>
            <person name="Iii D.L."/>
            <person name="Cornejo O."/>
            <person name="Findley S.D."/>
            <person name="Zheng P."/>
            <person name="Utro F."/>
            <person name="Royaert S."/>
            <person name="Saski C."/>
            <person name="Jenkins J."/>
            <person name="Podicheti R."/>
            <person name="Zhao M."/>
            <person name="Scheffler B.E."/>
            <person name="Stack J.C."/>
            <person name="Feltus F.A."/>
            <person name="Mustiga G.M."/>
            <person name="Amores F."/>
            <person name="Phillips W."/>
            <person name="Marelli J.P."/>
            <person name="May G.D."/>
            <person name="Shapiro H."/>
            <person name="Ma J."/>
            <person name="Bustamante C.D."/>
            <person name="Schnell R.J."/>
            <person name="Main D."/>
            <person name="Gilbert D."/>
            <person name="Parida L."/>
            <person name="Kuhn D.N."/>
        </authorList>
    </citation>
    <scope>NUCLEOTIDE SEQUENCE [LARGE SCALE GENOMIC DNA]</scope>
    <source>
        <strain evidence="6">cv. Matina 1-6</strain>
    </source>
</reference>
<dbReference type="STRING" id="3641.A0A061GRC0"/>
<dbReference type="GO" id="GO:0030422">
    <property type="term" value="P:siRNA processing"/>
    <property type="evidence" value="ECO:0000318"/>
    <property type="project" value="GO_Central"/>
</dbReference>
<keyword evidence="1" id="KW-0696">RNA-directed RNA polymerase</keyword>
<dbReference type="Pfam" id="PF09331">
    <property type="entry name" value="DUF1985"/>
    <property type="match status" value="1"/>
</dbReference>
<evidence type="ECO:0000313" key="5">
    <source>
        <dbReference type="EMBL" id="EOY31672.1"/>
    </source>
</evidence>
<dbReference type="EC" id="2.7.7.48" evidence="1"/>
<protein>
    <recommendedName>
        <fullName evidence="1">RNA-dependent RNA polymerase</fullName>
        <ecNumber evidence="1">2.7.7.48</ecNumber>
    </recommendedName>
</protein>
<comment type="function">
    <text evidence="1">Probably involved in the RNA silencing pathway and required for the generation of small interfering RNAs (siRNAs).</text>
</comment>
<dbReference type="GO" id="GO:0003968">
    <property type="term" value="F:RNA-directed RNA polymerase activity"/>
    <property type="evidence" value="ECO:0000318"/>
    <property type="project" value="GO_Central"/>
</dbReference>
<dbReference type="PANTHER" id="PTHR48449">
    <property type="entry name" value="DUF1985 DOMAIN-CONTAINING PROTEIN"/>
    <property type="match status" value="1"/>
</dbReference>
<dbReference type="Proteomes" id="UP000026915">
    <property type="component" value="Chromosome 9"/>
</dbReference>
<organism evidence="5 6">
    <name type="scientific">Theobroma cacao</name>
    <name type="common">Cacao</name>
    <name type="synonym">Cocoa</name>
    <dbReference type="NCBI Taxonomy" id="3641"/>
    <lineage>
        <taxon>Eukaryota</taxon>
        <taxon>Viridiplantae</taxon>
        <taxon>Streptophyta</taxon>
        <taxon>Embryophyta</taxon>
        <taxon>Tracheophyta</taxon>
        <taxon>Spermatophyta</taxon>
        <taxon>Magnoliopsida</taxon>
        <taxon>eudicotyledons</taxon>
        <taxon>Gunneridae</taxon>
        <taxon>Pentapetalae</taxon>
        <taxon>rosids</taxon>
        <taxon>malvids</taxon>
        <taxon>Malvales</taxon>
        <taxon>Malvaceae</taxon>
        <taxon>Byttnerioideae</taxon>
        <taxon>Theobroma</taxon>
    </lineage>
</organism>
<sequence length="805" mass="90984">MSAMNEEIQRRQYEDLDSLLIVSREKWAFNIGYFCTDLLHSIMIRRITESQSMDHELWFAISKSKAQLSKYWNGQESVKLQTLLDMFRGGNFQQLGDVAKMTLVLIVNNILFGQDYCRRVTRWLLSLVEDIDAWNVFPWGHYAMKAIMALRKIVAPSGSKDNVYPRMCRWDYNQKSKNFFRLCALETLEPTADEAFWEYFVDLDVPLSEGHEYMPIRHMEDRSDWGLGARQKRKSLKEKRAFGGTKWMRTAAALVDELSGPELMDEGDDHGQGNEQSLDHAPVTPKPPTGLPQTQSGNDPSFRKGTTSPQASIVCRSDDRSLSIDSADLEHDDANDGHHHEPGVDIDDDILGADGEHVTNVNDVVDEAMAVDVTFQSDDVEGEHVPLPESIIDASIGGDGELDLIVAEGERLPPVDAFVDAAVGTIVLYRGSTPNAVEIRSSSPESSVVHHGAVEISDPIERAWLKMASKYMKTIEDYEAFKKDESTRRNIGILGDQGVNFFITLKDPNEEMTSEHIDVCLSLLCKTPSVCCTPNFQQKMPEPQCRFQMSYEGMWRVKGQHMPKNGKMWISSSLIATLDNGVRAGQMTPLMTMMPFICHQVDYFNNIRRKRRDLTSIPLDIHLPKVKVYRQNDSVSCGMFMIGSEQFNCYAWRVTTFNLLYMVCQNNSLVIHGGSNAYSMRILTFCLSKRRGSSCSEAFPSIPREAYIGLSTLCMKFGNSLGFRDQAISAEFATLHYMAVDFAKITAPAEMARSLKPREFPNFMQTVDKPMYASLGVLGKLYRATINSIMQARSKFDRPSLWIDI</sequence>
<feature type="domain" description="DUF1985" evidence="4">
    <location>
        <begin position="63"/>
        <end position="148"/>
    </location>
</feature>
<accession>A0A061GRC0</accession>
<evidence type="ECO:0000259" key="4">
    <source>
        <dbReference type="Pfam" id="PF09331"/>
    </source>
</evidence>